<sequence>MGTTKKKLFFPGKAFAFSINITLPTLDPDPPFLLNDPRRPFLEDLSYDLTPDAITEDPPLKPNG</sequence>
<proteinExistence type="predicted"/>
<name>D7LE51_ARALL</name>
<dbReference type="Proteomes" id="UP000008694">
    <property type="component" value="Unassembled WGS sequence"/>
</dbReference>
<dbReference type="AlphaFoldDB" id="D7LE51"/>
<protein>
    <submittedName>
        <fullName evidence="1">Predicted protein</fullName>
    </submittedName>
</protein>
<evidence type="ECO:0000313" key="1">
    <source>
        <dbReference type="EMBL" id="EFH56725.1"/>
    </source>
</evidence>
<organism evidence="2">
    <name type="scientific">Arabidopsis lyrata subsp. lyrata</name>
    <name type="common">Lyre-leaved rock-cress</name>
    <dbReference type="NCBI Taxonomy" id="81972"/>
    <lineage>
        <taxon>Eukaryota</taxon>
        <taxon>Viridiplantae</taxon>
        <taxon>Streptophyta</taxon>
        <taxon>Embryophyta</taxon>
        <taxon>Tracheophyta</taxon>
        <taxon>Spermatophyta</taxon>
        <taxon>Magnoliopsida</taxon>
        <taxon>eudicotyledons</taxon>
        <taxon>Gunneridae</taxon>
        <taxon>Pentapetalae</taxon>
        <taxon>rosids</taxon>
        <taxon>malvids</taxon>
        <taxon>Brassicales</taxon>
        <taxon>Brassicaceae</taxon>
        <taxon>Camelineae</taxon>
        <taxon>Arabidopsis</taxon>
    </lineage>
</organism>
<evidence type="ECO:0000313" key="2">
    <source>
        <dbReference type="Proteomes" id="UP000008694"/>
    </source>
</evidence>
<dbReference type="EMBL" id="GL348716">
    <property type="protein sequence ID" value="EFH56725.1"/>
    <property type="molecule type" value="Genomic_DNA"/>
</dbReference>
<dbReference type="Gramene" id="scaffold_400244.1">
    <property type="protein sequence ID" value="scaffold_400244.1"/>
    <property type="gene ID" value="scaffold_400244.1"/>
</dbReference>
<dbReference type="HOGENOM" id="CLU_2870635_0_0_1"/>
<keyword evidence="2" id="KW-1185">Reference proteome</keyword>
<accession>D7LE51</accession>
<reference evidence="2" key="1">
    <citation type="journal article" date="2011" name="Nat. Genet.">
        <title>The Arabidopsis lyrata genome sequence and the basis of rapid genome size change.</title>
        <authorList>
            <person name="Hu T.T."/>
            <person name="Pattyn P."/>
            <person name="Bakker E.G."/>
            <person name="Cao J."/>
            <person name="Cheng J.-F."/>
            <person name="Clark R.M."/>
            <person name="Fahlgren N."/>
            <person name="Fawcett J.A."/>
            <person name="Grimwood J."/>
            <person name="Gundlach H."/>
            <person name="Haberer G."/>
            <person name="Hollister J.D."/>
            <person name="Ossowski S."/>
            <person name="Ottilar R.P."/>
            <person name="Salamov A.A."/>
            <person name="Schneeberger K."/>
            <person name="Spannagl M."/>
            <person name="Wang X."/>
            <person name="Yang L."/>
            <person name="Nasrallah M.E."/>
            <person name="Bergelson J."/>
            <person name="Carrington J.C."/>
            <person name="Gaut B.S."/>
            <person name="Schmutz J."/>
            <person name="Mayer K.F.X."/>
            <person name="Van de Peer Y."/>
            <person name="Grigoriev I.V."/>
            <person name="Nordborg M."/>
            <person name="Weigel D."/>
            <person name="Guo Y.-L."/>
        </authorList>
    </citation>
    <scope>NUCLEOTIDE SEQUENCE [LARGE SCALE GENOMIC DNA]</scope>
    <source>
        <strain evidence="2">cv. MN47</strain>
    </source>
</reference>
<gene>
    <name evidence="1" type="ORF">ARALYDRAFT_900743</name>
</gene>